<comment type="catalytic activity">
    <reaction evidence="10">
        <text>1,2-dioctanoyl-sn-glycerol + CDP-choline = 1,2-dioctanoyl-sn-glycero-3-phosphocholine + CMP + H(+)</text>
        <dbReference type="Rhea" id="RHEA:54232"/>
        <dbReference type="ChEBI" id="CHEBI:15378"/>
        <dbReference type="ChEBI" id="CHEBI:58779"/>
        <dbReference type="ChEBI" id="CHEBI:60377"/>
        <dbReference type="ChEBI" id="CHEBI:76979"/>
        <dbReference type="ChEBI" id="CHEBI:78228"/>
    </reaction>
    <physiologicalReaction direction="left-to-right" evidence="10">
        <dbReference type="Rhea" id="RHEA:54233"/>
    </physiologicalReaction>
</comment>
<dbReference type="HOGENOM" id="CLU_035066_1_0_1"/>
<dbReference type="InterPro" id="IPR043130">
    <property type="entry name" value="CDP-OH_PTrfase_TM_dom"/>
</dbReference>
<dbReference type="STRING" id="121224.E0VXP8"/>
<evidence type="ECO:0000256" key="13">
    <source>
        <dbReference type="ARBA" id="ARBA00038987"/>
    </source>
</evidence>
<feature type="transmembrane region" description="Helical" evidence="17">
    <location>
        <begin position="206"/>
        <end position="227"/>
    </location>
</feature>
<evidence type="ECO:0000256" key="2">
    <source>
        <dbReference type="ARBA" id="ARBA00010441"/>
    </source>
</evidence>
<name>E0VXP8_PEDHC</name>
<dbReference type="Proteomes" id="UP000009046">
    <property type="component" value="Unassembled WGS sequence"/>
</dbReference>
<protein>
    <recommendedName>
        <fullName evidence="13">diacylglycerol cholinephosphotransferase</fullName>
        <ecNumber evidence="13">2.7.8.2</ecNumber>
    </recommendedName>
</protein>
<comment type="catalytic activity">
    <reaction evidence="9">
        <text>1-hexadecanoyl-2-(4Z,7Z,10Z,13Z,16Z,19Z-docosahexaenoyl)-sn-glycerol + CDP-choline = 1-hexadecanoyl-2-(4Z,7Z,10Z,13Z,16Z,19Z-docosahexaenoyl)-sn-glycero-3-phosphocholine + CMP + H(+)</text>
        <dbReference type="Rhea" id="RHEA:54332"/>
        <dbReference type="ChEBI" id="CHEBI:15378"/>
        <dbReference type="ChEBI" id="CHEBI:58779"/>
        <dbReference type="ChEBI" id="CHEBI:60377"/>
        <dbReference type="ChEBI" id="CHEBI:74963"/>
        <dbReference type="ChEBI" id="CHEBI:82949"/>
    </reaction>
    <physiologicalReaction direction="left-to-right" evidence="9">
        <dbReference type="Rhea" id="RHEA:54333"/>
    </physiologicalReaction>
</comment>
<dbReference type="Gene3D" id="1.20.120.1760">
    <property type="match status" value="1"/>
</dbReference>
<dbReference type="EnsemblMetazoa" id="PHUM503300-RA">
    <property type="protein sequence ID" value="PHUM503300-PA"/>
    <property type="gene ID" value="PHUM503300"/>
</dbReference>
<keyword evidence="6 17" id="KW-0472">Membrane</keyword>
<dbReference type="RefSeq" id="XP_002430892.1">
    <property type="nucleotide sequence ID" value="XM_002430847.1"/>
</dbReference>
<keyword evidence="7" id="KW-0444">Lipid biosynthesis</keyword>
<dbReference type="Pfam" id="PF01066">
    <property type="entry name" value="CDP-OH_P_transf"/>
    <property type="match status" value="1"/>
</dbReference>
<evidence type="ECO:0000313" key="20">
    <source>
        <dbReference type="Proteomes" id="UP000009046"/>
    </source>
</evidence>
<evidence type="ECO:0000313" key="18">
    <source>
        <dbReference type="EMBL" id="EEB18154.1"/>
    </source>
</evidence>
<evidence type="ECO:0000256" key="15">
    <source>
        <dbReference type="RuleBase" id="RU003750"/>
    </source>
</evidence>
<dbReference type="InterPro" id="IPR048254">
    <property type="entry name" value="CDP_ALCOHOL_P_TRANSF_CS"/>
</dbReference>
<keyword evidence="7" id="KW-0443">Lipid metabolism</keyword>
<dbReference type="eggNOG" id="KOG2877">
    <property type="taxonomic scope" value="Eukaryota"/>
</dbReference>
<dbReference type="OMA" id="GMWMYST"/>
<keyword evidence="5 17" id="KW-1133">Transmembrane helix</keyword>
<keyword evidence="3 15" id="KW-0808">Transferase</keyword>
<feature type="compositionally biased region" description="Basic residues" evidence="16">
    <location>
        <begin position="418"/>
        <end position="427"/>
    </location>
</feature>
<dbReference type="GeneID" id="8231586"/>
<evidence type="ECO:0000256" key="6">
    <source>
        <dbReference type="ARBA" id="ARBA00023136"/>
    </source>
</evidence>
<evidence type="ECO:0000256" key="14">
    <source>
        <dbReference type="ARBA" id="ARBA00048570"/>
    </source>
</evidence>
<dbReference type="PANTHER" id="PTHR10414:SF37">
    <property type="entry name" value="BB IN A BOXCAR, ISOFORM C"/>
    <property type="match status" value="1"/>
</dbReference>
<dbReference type="GO" id="GO:0005789">
    <property type="term" value="C:endoplasmic reticulum membrane"/>
    <property type="evidence" value="ECO:0007669"/>
    <property type="project" value="TreeGrafter"/>
</dbReference>
<evidence type="ECO:0000256" key="9">
    <source>
        <dbReference type="ARBA" id="ARBA00036100"/>
    </source>
</evidence>
<evidence type="ECO:0000256" key="12">
    <source>
        <dbReference type="ARBA" id="ARBA00037890"/>
    </source>
</evidence>
<gene>
    <name evidence="19" type="primary">8231586</name>
    <name evidence="18" type="ORF">Phum_PHUM503300</name>
</gene>
<dbReference type="GO" id="GO:0005794">
    <property type="term" value="C:Golgi apparatus"/>
    <property type="evidence" value="ECO:0007669"/>
    <property type="project" value="TreeGrafter"/>
</dbReference>
<dbReference type="PROSITE" id="PS00379">
    <property type="entry name" value="CDP_ALCOHOL_P_TRANSF"/>
    <property type="match status" value="1"/>
</dbReference>
<keyword evidence="4 17" id="KW-0812">Transmembrane</keyword>
<feature type="transmembrane region" description="Helical" evidence="17">
    <location>
        <begin position="147"/>
        <end position="167"/>
    </location>
</feature>
<keyword evidence="7" id="KW-0594">Phospholipid biosynthesis</keyword>
<dbReference type="EMBL" id="AAZO01006116">
    <property type="status" value="NOT_ANNOTATED_CDS"/>
    <property type="molecule type" value="Genomic_DNA"/>
</dbReference>
<evidence type="ECO:0000256" key="16">
    <source>
        <dbReference type="SAM" id="MobiDB-lite"/>
    </source>
</evidence>
<dbReference type="EC" id="2.7.8.2" evidence="13"/>
<evidence type="ECO:0000256" key="7">
    <source>
        <dbReference type="ARBA" id="ARBA00023209"/>
    </source>
</evidence>
<organism>
    <name type="scientific">Pediculus humanus subsp. corporis</name>
    <name type="common">Body louse</name>
    <dbReference type="NCBI Taxonomy" id="121224"/>
    <lineage>
        <taxon>Eukaryota</taxon>
        <taxon>Metazoa</taxon>
        <taxon>Ecdysozoa</taxon>
        <taxon>Arthropoda</taxon>
        <taxon>Hexapoda</taxon>
        <taxon>Insecta</taxon>
        <taxon>Pterygota</taxon>
        <taxon>Neoptera</taxon>
        <taxon>Paraneoptera</taxon>
        <taxon>Psocodea</taxon>
        <taxon>Troctomorpha</taxon>
        <taxon>Phthiraptera</taxon>
        <taxon>Anoplura</taxon>
        <taxon>Pediculidae</taxon>
        <taxon>Pediculus</taxon>
    </lineage>
</organism>
<evidence type="ECO:0000256" key="17">
    <source>
        <dbReference type="SAM" id="Phobius"/>
    </source>
</evidence>
<evidence type="ECO:0000256" key="1">
    <source>
        <dbReference type="ARBA" id="ARBA00004141"/>
    </source>
</evidence>
<dbReference type="FunFam" id="1.20.120.1760:FF:000002">
    <property type="entry name" value="Choline/ethanolamine phosphotransferase 1"/>
    <property type="match status" value="1"/>
</dbReference>
<evidence type="ECO:0000256" key="11">
    <source>
        <dbReference type="ARBA" id="ARBA00036890"/>
    </source>
</evidence>
<dbReference type="OrthoDB" id="196717at2759"/>
<feature type="transmembrane region" description="Helical" evidence="17">
    <location>
        <begin position="179"/>
        <end position="200"/>
    </location>
</feature>
<comment type="pathway">
    <text evidence="12">Phospholipid metabolism; phosphatidylcholine biosynthesis; phosphatidylcholine from phosphocholine: step 2/2.</text>
</comment>
<comment type="subcellular location">
    <subcellularLocation>
        <location evidence="1">Membrane</location>
        <topology evidence="1">Multi-pass membrane protein</topology>
    </subcellularLocation>
</comment>
<dbReference type="InterPro" id="IPR014472">
    <property type="entry name" value="CHOPT"/>
</dbReference>
<evidence type="ECO:0000256" key="4">
    <source>
        <dbReference type="ARBA" id="ARBA00022692"/>
    </source>
</evidence>
<evidence type="ECO:0000256" key="10">
    <source>
        <dbReference type="ARBA" id="ARBA00036651"/>
    </source>
</evidence>
<accession>E0VXP8</accession>
<feature type="compositionally biased region" description="Polar residues" evidence="16">
    <location>
        <begin position="385"/>
        <end position="397"/>
    </location>
</feature>
<reference evidence="18" key="1">
    <citation type="submission" date="2007-04" db="EMBL/GenBank/DDBJ databases">
        <title>Annotation of Pediculus humanus corporis strain USDA.</title>
        <authorList>
            <person name="Kirkness E."/>
            <person name="Hannick L."/>
            <person name="Hass B."/>
            <person name="Bruggner R."/>
            <person name="Lawson D."/>
            <person name="Bidwell S."/>
            <person name="Joardar V."/>
            <person name="Caler E."/>
            <person name="Walenz B."/>
            <person name="Inman J."/>
            <person name="Schobel S."/>
            <person name="Galinsky K."/>
            <person name="Amedeo P."/>
            <person name="Strausberg R."/>
        </authorList>
    </citation>
    <scope>NUCLEOTIDE SEQUENCE</scope>
    <source>
        <strain evidence="18">USDA</strain>
    </source>
</reference>
<feature type="transmembrane region" description="Helical" evidence="17">
    <location>
        <begin position="282"/>
        <end position="298"/>
    </location>
</feature>
<evidence type="ECO:0000313" key="19">
    <source>
        <dbReference type="EnsemblMetazoa" id="PHUM503300-PA"/>
    </source>
</evidence>
<feature type="transmembrane region" description="Helical" evidence="17">
    <location>
        <begin position="53"/>
        <end position="74"/>
    </location>
</feature>
<comment type="catalytic activity">
    <reaction evidence="11">
        <text>1-hexadecanoyl-2-(9Z-octadecenoyl)-sn-glycerol + CDP-choline = 1-hexadecanoyl-2-(9Z-octadecenoyl)-sn-glycero-3-phosphocholine + CMP + H(+)</text>
        <dbReference type="Rhea" id="RHEA:54244"/>
        <dbReference type="ChEBI" id="CHEBI:15378"/>
        <dbReference type="ChEBI" id="CHEBI:58779"/>
        <dbReference type="ChEBI" id="CHEBI:60377"/>
        <dbReference type="ChEBI" id="CHEBI:73001"/>
        <dbReference type="ChEBI" id="CHEBI:75466"/>
    </reaction>
    <physiologicalReaction direction="left-to-right" evidence="11">
        <dbReference type="Rhea" id="RHEA:54245"/>
    </physiologicalReaction>
</comment>
<dbReference type="VEuPathDB" id="VectorBase:PHUM503300"/>
<dbReference type="AlphaFoldDB" id="E0VXP8"/>
<reference evidence="18" key="2">
    <citation type="submission" date="2007-04" db="EMBL/GenBank/DDBJ databases">
        <title>The genome of the human body louse.</title>
        <authorList>
            <consortium name="The Human Body Louse Genome Consortium"/>
            <person name="Kirkness E."/>
            <person name="Walenz B."/>
            <person name="Hass B."/>
            <person name="Bruggner R."/>
            <person name="Strausberg R."/>
        </authorList>
    </citation>
    <scope>NUCLEOTIDE SEQUENCE</scope>
    <source>
        <strain evidence="18">USDA</strain>
    </source>
</reference>
<dbReference type="PANTHER" id="PTHR10414">
    <property type="entry name" value="ETHANOLAMINEPHOSPHOTRANSFERASE"/>
    <property type="match status" value="1"/>
</dbReference>
<comment type="similarity">
    <text evidence="2 15">Belongs to the CDP-alcohol phosphatidyltransferase class-I family.</text>
</comment>
<comment type="catalytic activity">
    <reaction evidence="14">
        <text>CDP-choline + a 1,2-diacyl-sn-glycerol = a 1,2-diacyl-sn-glycero-3-phosphocholine + CMP + H(+)</text>
        <dbReference type="Rhea" id="RHEA:32939"/>
        <dbReference type="ChEBI" id="CHEBI:15378"/>
        <dbReference type="ChEBI" id="CHEBI:17815"/>
        <dbReference type="ChEBI" id="CHEBI:57643"/>
        <dbReference type="ChEBI" id="CHEBI:58779"/>
        <dbReference type="ChEBI" id="CHEBI:60377"/>
        <dbReference type="EC" id="2.7.8.2"/>
    </reaction>
    <physiologicalReaction direction="left-to-right" evidence="14">
        <dbReference type="Rhea" id="RHEA:32940"/>
    </physiologicalReaction>
</comment>
<dbReference type="GO" id="GO:0006646">
    <property type="term" value="P:phosphatidylethanolamine biosynthetic process"/>
    <property type="evidence" value="ECO:0007669"/>
    <property type="project" value="TreeGrafter"/>
</dbReference>
<reference evidence="19" key="3">
    <citation type="submission" date="2020-05" db="UniProtKB">
        <authorList>
            <consortium name="EnsemblMetazoa"/>
        </authorList>
    </citation>
    <scope>IDENTIFICATION</scope>
    <source>
        <strain evidence="19">USDA</strain>
    </source>
</reference>
<proteinExistence type="inferred from homology"/>
<dbReference type="CTD" id="8231586"/>
<keyword evidence="20" id="KW-1185">Reference proteome</keyword>
<feature type="region of interest" description="Disordered" evidence="16">
    <location>
        <begin position="385"/>
        <end position="427"/>
    </location>
</feature>
<feature type="transmembrane region" description="Helical" evidence="17">
    <location>
        <begin position="247"/>
        <end position="270"/>
    </location>
</feature>
<keyword evidence="8" id="KW-1208">Phospholipid metabolism</keyword>
<dbReference type="GO" id="GO:0004142">
    <property type="term" value="F:diacylglycerol cholinephosphotransferase activity"/>
    <property type="evidence" value="ECO:0007669"/>
    <property type="project" value="UniProtKB-EC"/>
</dbReference>
<evidence type="ECO:0000256" key="8">
    <source>
        <dbReference type="ARBA" id="ARBA00023264"/>
    </source>
</evidence>
<dbReference type="FunCoup" id="E0VXP8">
    <property type="interactions" value="1505"/>
</dbReference>
<dbReference type="EMBL" id="DS235833">
    <property type="protein sequence ID" value="EEB18154.1"/>
    <property type="molecule type" value="Genomic_DNA"/>
</dbReference>
<dbReference type="InParanoid" id="E0VXP8"/>
<dbReference type="GO" id="GO:0004307">
    <property type="term" value="F:ethanolaminephosphotransferase activity"/>
    <property type="evidence" value="ECO:0007669"/>
    <property type="project" value="TreeGrafter"/>
</dbReference>
<dbReference type="PIRSF" id="PIRSF015665">
    <property type="entry name" value="CHOPT"/>
    <property type="match status" value="1"/>
</dbReference>
<evidence type="ECO:0000256" key="5">
    <source>
        <dbReference type="ARBA" id="ARBA00022989"/>
    </source>
</evidence>
<dbReference type="KEGG" id="phu:Phum_PHUM503300"/>
<dbReference type="InterPro" id="IPR000462">
    <property type="entry name" value="CDP-OH_P_trans"/>
</dbReference>
<sequence length="427" mass="48213">MLLYREKLLSNGQLKRLSEHLYSCENIGLLDKYLQPFWNFLTSKTPLWLAPNVLTISGLIVNIITTLILVWYSPDARAEAPKWACFLCAVGLFIYQSLDAIDGKHARRTGTSNALGELFDHGCDSVSTVFVALSACVAVQLGQYPTWMFFQCFCAMTLFYCAHWQTYVSGTMKFGRVDVTEAQCAIILIHLTSAIFGPSIWMTEVFVLHVELKLIVIVFTVVIYGGLAYSKIKVIFGGGVGKNGSTVAGTSVLSPIIPFSLVIVPAYIIYKKSDNQLYENNPALYILAFGMVSAKVTNRLVVAHMTKNELDYLDTALVGPAMLFLNQYFNFFFDEYYVLWACLIWVALDLLRYSTEVCHEICDHLKVKLFKIPYPNIGVTGKLMVNNSSRTPQTTNGQQPHHHHHHQQQQQQQSGNLRTKRHSRTRQ</sequence>
<evidence type="ECO:0000256" key="3">
    <source>
        <dbReference type="ARBA" id="ARBA00022679"/>
    </source>
</evidence>